<dbReference type="OrthoDB" id="9802739at2"/>
<feature type="binding site" evidence="6">
    <location>
        <position position="46"/>
    </location>
    <ligand>
        <name>NADP(+)</name>
        <dbReference type="ChEBI" id="CHEBI:58349"/>
    </ligand>
</feature>
<feature type="binding site" evidence="6">
    <location>
        <position position="339"/>
    </location>
    <ligand>
        <name>substrate</name>
    </ligand>
</feature>
<comment type="caution">
    <text evidence="6">Lacks conserved residue(s) required for the propagation of feature annotation.</text>
</comment>
<dbReference type="RefSeq" id="WP_118990801.1">
    <property type="nucleotide sequence ID" value="NZ_CP023434.1"/>
</dbReference>
<sequence>MEKQRLIITLFGATGDLAARKLYPAIYQLYKKGHICEHFALIGTARREWSNEYFRQVVLDSINDAVEDQSHAEEFVSHFYYQPHNVHDQDHYDSLRKLATELEAKYDTQGNRIFYISLSPALFPVITQNLKEQNLLTDQGYNRLIIEKPFGSNSDSAKELQAKLNHAFDESQIYRIDHYLGKSLVHALADVRFGNTPLEALWNKTYIDHFQITLAEAVGVEARGDYYETSGVTKDMLQNHILQLLALVAMRKPVDTTADSLRAHKIEVLSHLRLYEDADDMRKHTIRGQYGQSADGELPAYRSEMNVAEDSSTETYFAAQIDVEMPEWEGVPFFVRSGKRMSHKFTTIDVVFKSEDTEEPNRLQIQLEPNTGYYIAMNTSAHDFQKKPVQIPLSYQYSEEALDNMPGDYERLIHDCILGYADSFNHYQEVVHQWKFVDRIHKLWANMPAPNFPNYPAKSLGPEHADELIQRHNPKAYWYSDL</sequence>
<dbReference type="Pfam" id="PF02781">
    <property type="entry name" value="G6PD_C"/>
    <property type="match status" value="1"/>
</dbReference>
<organism evidence="9 10">
    <name type="scientific">Suicoccus acidiformans</name>
    <dbReference type="NCBI Taxonomy" id="2036206"/>
    <lineage>
        <taxon>Bacteria</taxon>
        <taxon>Bacillati</taxon>
        <taxon>Bacillota</taxon>
        <taxon>Bacilli</taxon>
        <taxon>Lactobacillales</taxon>
        <taxon>Aerococcaceae</taxon>
        <taxon>Suicoccus</taxon>
    </lineage>
</organism>
<comment type="similarity">
    <text evidence="6">Belongs to the glucose-6-phosphate dehydrogenase family.</text>
</comment>
<dbReference type="GO" id="GO:0006006">
    <property type="term" value="P:glucose metabolic process"/>
    <property type="evidence" value="ECO:0007669"/>
    <property type="project" value="UniProtKB-KW"/>
</dbReference>
<dbReference type="Proteomes" id="UP000263232">
    <property type="component" value="Chromosome"/>
</dbReference>
<keyword evidence="4 6" id="KW-0560">Oxidoreductase</keyword>
<name>A0A347WLE4_9LACT</name>
<protein>
    <recommendedName>
        <fullName evidence="6">Glucose-6-phosphate 1-dehydrogenase</fullName>
        <shortName evidence="6">G6PD</shortName>
        <ecNumber evidence="6">1.1.1.49</ecNumber>
    </recommendedName>
</protein>
<dbReference type="InterPro" id="IPR022675">
    <property type="entry name" value="G6P_DH_C"/>
</dbReference>
<keyword evidence="2 6" id="KW-0313">Glucose metabolism</keyword>
<gene>
    <name evidence="6" type="primary">zwf</name>
    <name evidence="9" type="ORF">CL176_07755</name>
</gene>
<accession>A0A347WLE4</accession>
<keyword evidence="10" id="KW-1185">Reference proteome</keyword>
<dbReference type="InterPro" id="IPR022674">
    <property type="entry name" value="G6P_DH_NAD-bd"/>
</dbReference>
<proteinExistence type="inferred from homology"/>
<dbReference type="SUPFAM" id="SSF55347">
    <property type="entry name" value="Glyceraldehyde-3-phosphate dehydrogenase-like, C-terminal domain"/>
    <property type="match status" value="1"/>
</dbReference>
<feature type="binding site" evidence="6">
    <location>
        <position position="344"/>
    </location>
    <ligand>
        <name>substrate</name>
    </ligand>
</feature>
<dbReference type="GO" id="GO:0004345">
    <property type="term" value="F:glucose-6-phosphate dehydrogenase activity"/>
    <property type="evidence" value="ECO:0007669"/>
    <property type="project" value="UniProtKB-UniRule"/>
</dbReference>
<dbReference type="Gene3D" id="3.40.50.720">
    <property type="entry name" value="NAD(P)-binding Rossmann-like Domain"/>
    <property type="match status" value="1"/>
</dbReference>
<dbReference type="InterPro" id="IPR001282">
    <property type="entry name" value="G6P_DH"/>
</dbReference>
<evidence type="ECO:0000256" key="6">
    <source>
        <dbReference type="HAMAP-Rule" id="MF_00966"/>
    </source>
</evidence>
<dbReference type="NCBIfam" id="TIGR00871">
    <property type="entry name" value="zwf"/>
    <property type="match status" value="1"/>
</dbReference>
<evidence type="ECO:0000256" key="2">
    <source>
        <dbReference type="ARBA" id="ARBA00022526"/>
    </source>
</evidence>
<feature type="binding site" evidence="6">
    <location>
        <position position="182"/>
    </location>
    <ligand>
        <name>substrate</name>
    </ligand>
</feature>
<dbReference type="PANTHER" id="PTHR23429">
    <property type="entry name" value="GLUCOSE-6-PHOSPHATE 1-DEHYDROGENASE G6PD"/>
    <property type="match status" value="1"/>
</dbReference>
<dbReference type="EC" id="1.1.1.49" evidence="6"/>
<dbReference type="PIRSF" id="PIRSF000110">
    <property type="entry name" value="G6PD"/>
    <property type="match status" value="1"/>
</dbReference>
<comment type="pathway">
    <text evidence="1 6">Carbohydrate degradation; pentose phosphate pathway; D-ribulose 5-phosphate from D-glucose 6-phosphate (oxidative stage): step 1/3.</text>
</comment>
<feature type="active site" description="Proton acceptor" evidence="6">
    <location>
        <position position="240"/>
    </location>
</feature>
<evidence type="ECO:0000256" key="5">
    <source>
        <dbReference type="ARBA" id="ARBA00023277"/>
    </source>
</evidence>
<dbReference type="SUPFAM" id="SSF51735">
    <property type="entry name" value="NAD(P)-binding Rossmann-fold domains"/>
    <property type="match status" value="1"/>
</dbReference>
<evidence type="ECO:0000259" key="7">
    <source>
        <dbReference type="Pfam" id="PF00479"/>
    </source>
</evidence>
<comment type="function">
    <text evidence="6">Catalyzes the oxidation of glucose 6-phosphate to 6-phosphogluconolactone.</text>
</comment>
<dbReference type="PRINTS" id="PR00079">
    <property type="entry name" value="G6PDHDRGNASE"/>
</dbReference>
<dbReference type="GO" id="GO:0005829">
    <property type="term" value="C:cytosol"/>
    <property type="evidence" value="ECO:0007669"/>
    <property type="project" value="TreeGrafter"/>
</dbReference>
<dbReference type="PANTHER" id="PTHR23429:SF0">
    <property type="entry name" value="GLUCOSE-6-PHOSPHATE 1-DEHYDROGENASE"/>
    <property type="match status" value="1"/>
</dbReference>
<feature type="binding site" evidence="6">
    <location>
        <position position="148"/>
    </location>
    <ligand>
        <name>NADP(+)</name>
        <dbReference type="ChEBI" id="CHEBI:58349"/>
    </ligand>
</feature>
<keyword evidence="5 6" id="KW-0119">Carbohydrate metabolism</keyword>
<evidence type="ECO:0000313" key="10">
    <source>
        <dbReference type="Proteomes" id="UP000263232"/>
    </source>
</evidence>
<comment type="catalytic activity">
    <reaction evidence="6">
        <text>D-glucose 6-phosphate + NADP(+) = 6-phospho-D-glucono-1,5-lactone + NADPH + H(+)</text>
        <dbReference type="Rhea" id="RHEA:15841"/>
        <dbReference type="ChEBI" id="CHEBI:15378"/>
        <dbReference type="ChEBI" id="CHEBI:57783"/>
        <dbReference type="ChEBI" id="CHEBI:57955"/>
        <dbReference type="ChEBI" id="CHEBI:58349"/>
        <dbReference type="ChEBI" id="CHEBI:61548"/>
        <dbReference type="EC" id="1.1.1.49"/>
    </reaction>
</comment>
<dbReference type="KEGG" id="abae:CL176_07755"/>
<feature type="domain" description="Glucose-6-phosphate dehydrogenase NAD-binding" evidence="7">
    <location>
        <begin position="10"/>
        <end position="185"/>
    </location>
</feature>
<evidence type="ECO:0000259" key="8">
    <source>
        <dbReference type="Pfam" id="PF02781"/>
    </source>
</evidence>
<dbReference type="UniPathway" id="UPA00115">
    <property type="reaction ID" value="UER00408"/>
</dbReference>
<dbReference type="HAMAP" id="MF_00966">
    <property type="entry name" value="G6PD"/>
    <property type="match status" value="1"/>
</dbReference>
<dbReference type="EMBL" id="CP023434">
    <property type="protein sequence ID" value="AXY25901.1"/>
    <property type="molecule type" value="Genomic_DNA"/>
</dbReference>
<feature type="binding site" evidence="6">
    <location>
        <position position="216"/>
    </location>
    <ligand>
        <name>substrate</name>
    </ligand>
</feature>
<dbReference type="InterPro" id="IPR036291">
    <property type="entry name" value="NAD(P)-bd_dom_sf"/>
</dbReference>
<evidence type="ECO:0000256" key="1">
    <source>
        <dbReference type="ARBA" id="ARBA00004937"/>
    </source>
</evidence>
<reference evidence="9 10" key="1">
    <citation type="submission" date="2017-09" db="EMBL/GenBank/DDBJ databases">
        <title>Complete genome sequence of Oxytococcus suis strain ZY16052.</title>
        <authorList>
            <person name="Li F."/>
        </authorList>
    </citation>
    <scope>NUCLEOTIDE SEQUENCE [LARGE SCALE GENOMIC DNA]</scope>
    <source>
        <strain evidence="9 10">ZY16052</strain>
    </source>
</reference>
<keyword evidence="3 6" id="KW-0521">NADP</keyword>
<evidence type="ECO:0000256" key="3">
    <source>
        <dbReference type="ARBA" id="ARBA00022857"/>
    </source>
</evidence>
<evidence type="ECO:0000256" key="4">
    <source>
        <dbReference type="ARBA" id="ARBA00023002"/>
    </source>
</evidence>
<dbReference type="Gene3D" id="3.30.360.10">
    <property type="entry name" value="Dihydrodipicolinate Reductase, domain 2"/>
    <property type="match status" value="1"/>
</dbReference>
<feature type="domain" description="Glucose-6-phosphate dehydrogenase C-terminal" evidence="8">
    <location>
        <begin position="191"/>
        <end position="473"/>
    </location>
</feature>
<dbReference type="GO" id="GO:0009051">
    <property type="term" value="P:pentose-phosphate shunt, oxidative branch"/>
    <property type="evidence" value="ECO:0007669"/>
    <property type="project" value="TreeGrafter"/>
</dbReference>
<dbReference type="Pfam" id="PF00479">
    <property type="entry name" value="G6PD_N"/>
    <property type="match status" value="1"/>
</dbReference>
<feature type="binding site" evidence="6">
    <location>
        <position position="178"/>
    </location>
    <ligand>
        <name>substrate</name>
    </ligand>
</feature>
<feature type="binding site" evidence="6">
    <location>
        <position position="235"/>
    </location>
    <ligand>
        <name>substrate</name>
    </ligand>
</feature>
<dbReference type="GO" id="GO:0050661">
    <property type="term" value="F:NADP binding"/>
    <property type="evidence" value="ECO:0007669"/>
    <property type="project" value="UniProtKB-UniRule"/>
</dbReference>
<dbReference type="AlphaFoldDB" id="A0A347WLE4"/>
<evidence type="ECO:0000313" key="9">
    <source>
        <dbReference type="EMBL" id="AXY25901.1"/>
    </source>
</evidence>